<dbReference type="GO" id="GO:0004439">
    <property type="term" value="F:phosphatidylinositol-4,5-bisphosphate 5-phosphatase activity"/>
    <property type="evidence" value="ECO:0007669"/>
    <property type="project" value="TreeGrafter"/>
</dbReference>
<evidence type="ECO:0000256" key="2">
    <source>
        <dbReference type="SAM" id="MobiDB-lite"/>
    </source>
</evidence>
<dbReference type="GeneTree" id="ENSGT00940000156855"/>
<dbReference type="GO" id="GO:0005737">
    <property type="term" value="C:cytoplasm"/>
    <property type="evidence" value="ECO:0007669"/>
    <property type="project" value="TreeGrafter"/>
</dbReference>
<dbReference type="GO" id="GO:0005886">
    <property type="term" value="C:plasma membrane"/>
    <property type="evidence" value="ECO:0007669"/>
    <property type="project" value="TreeGrafter"/>
</dbReference>
<dbReference type="Gene3D" id="3.60.10.10">
    <property type="entry name" value="Endonuclease/exonuclease/phosphatase"/>
    <property type="match status" value="1"/>
</dbReference>
<dbReference type="GO" id="GO:0046856">
    <property type="term" value="P:phosphatidylinositol dephosphorylation"/>
    <property type="evidence" value="ECO:0007669"/>
    <property type="project" value="InterPro"/>
</dbReference>
<feature type="compositionally biased region" description="Polar residues" evidence="2">
    <location>
        <begin position="510"/>
        <end position="519"/>
    </location>
</feature>
<dbReference type="SMART" id="SM00128">
    <property type="entry name" value="IPPc"/>
    <property type="match status" value="1"/>
</dbReference>
<dbReference type="InterPro" id="IPR041611">
    <property type="entry name" value="SKICH"/>
</dbReference>
<evidence type="ECO:0000256" key="1">
    <source>
        <dbReference type="ARBA" id="ARBA00005910"/>
    </source>
</evidence>
<dbReference type="Ensembl" id="ENSPLAT00000006559.1">
    <property type="protein sequence ID" value="ENSPLAP00000006253.1"/>
    <property type="gene ID" value="ENSPLAG00000008480.1"/>
</dbReference>
<dbReference type="Pfam" id="PF22669">
    <property type="entry name" value="Exo_endo_phos2"/>
    <property type="match status" value="1"/>
</dbReference>
<dbReference type="SUPFAM" id="SSF56219">
    <property type="entry name" value="DNase I-like"/>
    <property type="match status" value="1"/>
</dbReference>
<accession>A0A3B3U028</accession>
<feature type="region of interest" description="Disordered" evidence="2">
    <location>
        <begin position="493"/>
        <end position="561"/>
    </location>
</feature>
<proteinExistence type="inferred from homology"/>
<feature type="compositionally biased region" description="Polar residues" evidence="2">
    <location>
        <begin position="535"/>
        <end position="552"/>
    </location>
</feature>
<sequence length="561" mass="62815">TPPDDITTLLGLNVGDGNTDMYIIGLQEVNSMINKRLKDVLFTDQWSEACMESLSPFGYVLVTSERMQGLILLVFAKYFHLPFLRGVQTETTRTGLGGYWGNKGGISARMTVFGHSVCFLNCHLPAHIENHEDRMYDFESILQQQQFDISAHTSTGSDIYYIVFWFGDLNFRIEKMDIQAVKSAIENNKYSMLWENDQLNMTKDSETVLEGFQEGPLRFPPTYKFDVGTNTYDTSGKKRKPAWTDRILWRLRATAPAAQNVAKRVSVSGLASGIRVTQHFYRSHMEYLVSDHKPTYAQSLQFPYRADVPLVTLIVEDEWKSYDDAKVIFKLMPSYSRSAWDWIGLYKVGFKHHKDYVGYMWARNEGANLYSQEHQFSEEELPKFSGDFILGYYSNNMSTIVGVTEPFQIQLPAESDSGSSSDSSDVSSENDSTVVMKLMTRSPSLRRKHRSRSRSRGRSQSSSQSRSRSFSGGRSGSIASNLLSSLSGNFFSNVPSSPPSTRPTSRCGTPASSRPSTPTELRVMEVSLADGTAAGSENTGRPAEGSQSQGATDKNKECSGM</sequence>
<evidence type="ECO:0000313" key="5">
    <source>
        <dbReference type="Proteomes" id="UP000261500"/>
    </source>
</evidence>
<feature type="compositionally biased region" description="Basic residues" evidence="2">
    <location>
        <begin position="444"/>
        <end position="457"/>
    </location>
</feature>
<dbReference type="PANTHER" id="PTHR11200:SF127">
    <property type="entry name" value="PHOSPHATIDYLINOSITOL 4,5-BISPHOSPHATE 5-PHOSPHATASE A"/>
    <property type="match status" value="1"/>
</dbReference>
<dbReference type="InterPro" id="IPR000300">
    <property type="entry name" value="IPPc"/>
</dbReference>
<dbReference type="InterPro" id="IPR036691">
    <property type="entry name" value="Endo/exonu/phosph_ase_sf"/>
</dbReference>
<feature type="compositionally biased region" description="Low complexity" evidence="2">
    <location>
        <begin position="458"/>
        <end position="476"/>
    </location>
</feature>
<dbReference type="Gene3D" id="2.60.40.2840">
    <property type="match status" value="1"/>
</dbReference>
<evidence type="ECO:0000259" key="3">
    <source>
        <dbReference type="SMART" id="SM00128"/>
    </source>
</evidence>
<reference evidence="4" key="1">
    <citation type="submission" date="2025-08" db="UniProtKB">
        <authorList>
            <consortium name="Ensembl"/>
        </authorList>
    </citation>
    <scope>IDENTIFICATION</scope>
</reference>
<comment type="similarity">
    <text evidence="1">Belongs to the inositol 1,4,5-trisphosphate 5-phosphatase type II family.</text>
</comment>
<dbReference type="PANTHER" id="PTHR11200">
    <property type="entry name" value="INOSITOL 5-PHOSPHATASE"/>
    <property type="match status" value="1"/>
</dbReference>
<dbReference type="FunFam" id="2.60.40.2840:FF:000003">
    <property type="entry name" value="Phosphatidylinositol 4,5-bisphosphate 5-phosphatase A"/>
    <property type="match status" value="1"/>
</dbReference>
<keyword evidence="5" id="KW-1185">Reference proteome</keyword>
<dbReference type="GO" id="GO:0034485">
    <property type="term" value="F:phosphatidylinositol-3,4,5-trisphosphate 5-phosphatase activity"/>
    <property type="evidence" value="ECO:0007669"/>
    <property type="project" value="TreeGrafter"/>
</dbReference>
<name>A0A3B3U028_9TELE</name>
<dbReference type="Pfam" id="PF17751">
    <property type="entry name" value="SKICH"/>
    <property type="match status" value="1"/>
</dbReference>
<dbReference type="AlphaFoldDB" id="A0A3B3U028"/>
<evidence type="ECO:0000313" key="4">
    <source>
        <dbReference type="Ensembl" id="ENSPLAP00000006253.1"/>
    </source>
</evidence>
<feature type="compositionally biased region" description="Low complexity" evidence="2">
    <location>
        <begin position="415"/>
        <end position="432"/>
    </location>
</feature>
<organism evidence="4 5">
    <name type="scientific">Poecilia latipinna</name>
    <name type="common">sailfin molly</name>
    <dbReference type="NCBI Taxonomy" id="48699"/>
    <lineage>
        <taxon>Eukaryota</taxon>
        <taxon>Metazoa</taxon>
        <taxon>Chordata</taxon>
        <taxon>Craniata</taxon>
        <taxon>Vertebrata</taxon>
        <taxon>Euteleostomi</taxon>
        <taxon>Actinopterygii</taxon>
        <taxon>Neopterygii</taxon>
        <taxon>Teleostei</taxon>
        <taxon>Neoteleostei</taxon>
        <taxon>Acanthomorphata</taxon>
        <taxon>Ovalentaria</taxon>
        <taxon>Atherinomorphae</taxon>
        <taxon>Cyprinodontiformes</taxon>
        <taxon>Poeciliidae</taxon>
        <taxon>Poeciliinae</taxon>
        <taxon>Poecilia</taxon>
    </lineage>
</organism>
<reference evidence="4" key="2">
    <citation type="submission" date="2025-09" db="UniProtKB">
        <authorList>
            <consortium name="Ensembl"/>
        </authorList>
    </citation>
    <scope>IDENTIFICATION</scope>
</reference>
<feature type="region of interest" description="Disordered" evidence="2">
    <location>
        <begin position="412"/>
        <end position="476"/>
    </location>
</feature>
<protein>
    <submittedName>
        <fullName evidence="4">Inositol polyphosphate 5-phosphatase K-like</fullName>
    </submittedName>
</protein>
<feature type="domain" description="Inositol polyphosphate-related phosphatase" evidence="3">
    <location>
        <begin position="2"/>
        <end position="312"/>
    </location>
</feature>
<dbReference type="InterPro" id="IPR046985">
    <property type="entry name" value="IP5"/>
</dbReference>
<dbReference type="GO" id="GO:0001726">
    <property type="term" value="C:ruffle"/>
    <property type="evidence" value="ECO:0007669"/>
    <property type="project" value="TreeGrafter"/>
</dbReference>
<dbReference type="Proteomes" id="UP000261500">
    <property type="component" value="Unplaced"/>
</dbReference>